<keyword evidence="2" id="KW-1185">Reference proteome</keyword>
<evidence type="ECO:0000313" key="2">
    <source>
        <dbReference type="Proteomes" id="UP000230725"/>
    </source>
</evidence>
<protein>
    <submittedName>
        <fullName evidence="1">Uncharacterized protein</fullName>
    </submittedName>
</protein>
<sequence length="130" mass="13948">MSASLYPPPKATPTVTTTGLTAATDFTVVSFYGSKINGVCMVHCYVTYTPSPSTDTLPPTANNANIADTLMCTLPEDYWPPNVVNFTWGDGTVDGEGYINTTGGVRLRTISTDQVMPTGRNIRVTSTFIQ</sequence>
<organism evidence="1 2">
    <name type="scientific">Streptomyces phage Diane</name>
    <dbReference type="NCBI Taxonomy" id="2041207"/>
    <lineage>
        <taxon>Viruses</taxon>
        <taxon>Duplodnaviria</taxon>
        <taxon>Heunggongvirae</taxon>
        <taxon>Uroviricota</taxon>
        <taxon>Caudoviricetes</taxon>
        <taxon>Arquatrovirinae</taxon>
        <taxon>Omarvirus</taxon>
        <taxon>Omarvirus diane</taxon>
    </lineage>
</organism>
<proteinExistence type="predicted"/>
<gene>
    <name evidence="1" type="ORF">SEA_DIANE_23</name>
</gene>
<accession>A0A291LHH2</accession>
<evidence type="ECO:0000313" key="1">
    <source>
        <dbReference type="EMBL" id="ATI18807.1"/>
    </source>
</evidence>
<dbReference type="Proteomes" id="UP000230725">
    <property type="component" value="Segment"/>
</dbReference>
<reference evidence="1 2" key="1">
    <citation type="submission" date="2017-08" db="EMBL/GenBank/DDBJ databases">
        <authorList>
            <person name="Jones O.D."/>
            <person name="Rapp I.M."/>
            <person name="Layton S."/>
            <person name="Bhuiyan S."/>
            <person name="Kim T."/>
            <person name="Hughes L.E."/>
            <person name="Garlena R.A."/>
            <person name="Russell D.A."/>
            <person name="Pope W.H."/>
            <person name="Jacobs-Sera D."/>
            <person name="Hendrix R.W."/>
            <person name="Hatfull G.F."/>
        </authorList>
    </citation>
    <scope>NUCLEOTIDE SEQUENCE [LARGE SCALE GENOMIC DNA]</scope>
</reference>
<name>A0A291LHH2_9CAUD</name>
<dbReference type="EMBL" id="MF766046">
    <property type="protein sequence ID" value="ATI18807.1"/>
    <property type="molecule type" value="Genomic_DNA"/>
</dbReference>